<feature type="region of interest" description="Disordered" evidence="1">
    <location>
        <begin position="374"/>
        <end position="398"/>
    </location>
</feature>
<organism evidence="2 3">
    <name type="scientific">Klebsormidium nitens</name>
    <name type="common">Green alga</name>
    <name type="synonym">Ulothrix nitens</name>
    <dbReference type="NCBI Taxonomy" id="105231"/>
    <lineage>
        <taxon>Eukaryota</taxon>
        <taxon>Viridiplantae</taxon>
        <taxon>Streptophyta</taxon>
        <taxon>Klebsormidiophyceae</taxon>
        <taxon>Klebsormidiales</taxon>
        <taxon>Klebsormidiaceae</taxon>
        <taxon>Klebsormidium</taxon>
    </lineage>
</organism>
<feature type="region of interest" description="Disordered" evidence="1">
    <location>
        <begin position="16"/>
        <end position="82"/>
    </location>
</feature>
<evidence type="ECO:0000256" key="1">
    <source>
        <dbReference type="SAM" id="MobiDB-lite"/>
    </source>
</evidence>
<proteinExistence type="predicted"/>
<dbReference type="AlphaFoldDB" id="A0A1Y1ILU1"/>
<dbReference type="Proteomes" id="UP000054558">
    <property type="component" value="Unassembled WGS sequence"/>
</dbReference>
<feature type="non-terminal residue" evidence="2">
    <location>
        <position position="398"/>
    </location>
</feature>
<name>A0A1Y1ILU1_KLENI</name>
<protein>
    <submittedName>
        <fullName evidence="2">Uncharacterized protein</fullName>
    </submittedName>
</protein>
<feature type="compositionally biased region" description="Basic and acidic residues" evidence="1">
    <location>
        <begin position="190"/>
        <end position="201"/>
    </location>
</feature>
<feature type="compositionally biased region" description="Basic and acidic residues" evidence="1">
    <location>
        <begin position="44"/>
        <end position="69"/>
    </location>
</feature>
<evidence type="ECO:0000313" key="2">
    <source>
        <dbReference type="EMBL" id="GAQ91855.1"/>
    </source>
</evidence>
<keyword evidence="3" id="KW-1185">Reference proteome</keyword>
<dbReference type="EMBL" id="DF237818">
    <property type="protein sequence ID" value="GAQ91855.1"/>
    <property type="molecule type" value="Genomic_DNA"/>
</dbReference>
<feature type="region of interest" description="Disordered" evidence="1">
    <location>
        <begin position="187"/>
        <end position="258"/>
    </location>
</feature>
<accession>A0A1Y1ILU1</accession>
<gene>
    <name evidence="2" type="ORF">KFL_008690060</name>
</gene>
<sequence>MLPTMAKLQILNNRKVTGIPPMRGTPADNMSRDKWHASAMDPLSDPHQDRTADEVPRETPPFKETDNKENPNSGASTPELDAEATSSAGMVLQNGGLPQATPPRWDEFQLYLAFLNMTKTETQNPGGRLPGPNLVFTADVHQRTVRQTQTASPPRTSEVQAPPPQRHVAPVTKTEELEPRMLDLEQPWQNDHHDPDDHENTELPPLGPPQTVTTYSPLRKCGETPEDLPEQKHGKTPDLTPHAPKISIPQDPAPTPSVKFESEFEAKPRLWREDESANHRQIERTPSRILQPIKVATYKGTKTEEGFQAQRFIKKMETYLRNTPGLTSGQMGLTFFHNLADGAQDWLQSTDDAHMHLTEESLLENWEVLKQKFPHRYGPTDPAESAVRLGQVQQSADE</sequence>
<reference evidence="2 3" key="1">
    <citation type="journal article" date="2014" name="Nat. Commun.">
        <title>Klebsormidium flaccidum genome reveals primary factors for plant terrestrial adaptation.</title>
        <authorList>
            <person name="Hori K."/>
            <person name="Maruyama F."/>
            <person name="Fujisawa T."/>
            <person name="Togashi T."/>
            <person name="Yamamoto N."/>
            <person name="Seo M."/>
            <person name="Sato S."/>
            <person name="Yamada T."/>
            <person name="Mori H."/>
            <person name="Tajima N."/>
            <person name="Moriyama T."/>
            <person name="Ikeuchi M."/>
            <person name="Watanabe M."/>
            <person name="Wada H."/>
            <person name="Kobayashi K."/>
            <person name="Saito M."/>
            <person name="Masuda T."/>
            <person name="Sasaki-Sekimoto Y."/>
            <person name="Mashiguchi K."/>
            <person name="Awai K."/>
            <person name="Shimojima M."/>
            <person name="Masuda S."/>
            <person name="Iwai M."/>
            <person name="Nobusawa T."/>
            <person name="Narise T."/>
            <person name="Kondo S."/>
            <person name="Saito H."/>
            <person name="Sato R."/>
            <person name="Murakawa M."/>
            <person name="Ihara Y."/>
            <person name="Oshima-Yamada Y."/>
            <person name="Ohtaka K."/>
            <person name="Satoh M."/>
            <person name="Sonobe K."/>
            <person name="Ishii M."/>
            <person name="Ohtani R."/>
            <person name="Kanamori-Sato M."/>
            <person name="Honoki R."/>
            <person name="Miyazaki D."/>
            <person name="Mochizuki H."/>
            <person name="Umetsu J."/>
            <person name="Higashi K."/>
            <person name="Shibata D."/>
            <person name="Kamiya Y."/>
            <person name="Sato N."/>
            <person name="Nakamura Y."/>
            <person name="Tabata S."/>
            <person name="Ida S."/>
            <person name="Kurokawa K."/>
            <person name="Ohta H."/>
        </authorList>
    </citation>
    <scope>NUCLEOTIDE SEQUENCE [LARGE SCALE GENOMIC DNA]</scope>
    <source>
        <strain evidence="2 3">NIES-2285</strain>
    </source>
</reference>
<feature type="region of interest" description="Disordered" evidence="1">
    <location>
        <begin position="143"/>
        <end position="173"/>
    </location>
</feature>
<feature type="compositionally biased region" description="Polar residues" evidence="1">
    <location>
        <begin position="145"/>
        <end position="159"/>
    </location>
</feature>
<evidence type="ECO:0000313" key="3">
    <source>
        <dbReference type="Proteomes" id="UP000054558"/>
    </source>
</evidence>